<feature type="domain" description="DUF4352" evidence="3">
    <location>
        <begin position="46"/>
        <end position="147"/>
    </location>
</feature>
<dbReference type="InterPro" id="IPR029050">
    <property type="entry name" value="Immunoprotect_excell_Ig-like"/>
</dbReference>
<keyword evidence="1 2" id="KW-0732">Signal</keyword>
<proteinExistence type="predicted"/>
<dbReference type="EMBL" id="BJWA01000037">
    <property type="protein sequence ID" value="GEL81792.1"/>
    <property type="molecule type" value="Genomic_DNA"/>
</dbReference>
<feature type="signal peptide" evidence="2">
    <location>
        <begin position="1"/>
        <end position="19"/>
    </location>
</feature>
<name>A0ABQ0VJR8_ENTMU</name>
<keyword evidence="5" id="KW-1185">Reference proteome</keyword>
<evidence type="ECO:0000259" key="3">
    <source>
        <dbReference type="Pfam" id="PF11611"/>
    </source>
</evidence>
<organism evidence="4 5">
    <name type="scientific">Enterococcus mundtii</name>
    <dbReference type="NCBI Taxonomy" id="53346"/>
    <lineage>
        <taxon>Bacteria</taxon>
        <taxon>Bacillati</taxon>
        <taxon>Bacillota</taxon>
        <taxon>Bacilli</taxon>
        <taxon>Lactobacillales</taxon>
        <taxon>Enterococcaceae</taxon>
        <taxon>Enterococcus</taxon>
    </lineage>
</organism>
<dbReference type="Proteomes" id="UP000321175">
    <property type="component" value="Unassembled WGS sequence"/>
</dbReference>
<dbReference type="Gene3D" id="2.60.40.1240">
    <property type="match status" value="1"/>
</dbReference>
<dbReference type="PROSITE" id="PS51257">
    <property type="entry name" value="PROKAR_LIPOPROTEIN"/>
    <property type="match status" value="1"/>
</dbReference>
<dbReference type="InterPro" id="IPR029051">
    <property type="entry name" value="DUF4352"/>
</dbReference>
<dbReference type="GeneID" id="60998400"/>
<dbReference type="RefSeq" id="WP_071867601.1">
    <property type="nucleotide sequence ID" value="NZ_BJWA01000037.1"/>
</dbReference>
<evidence type="ECO:0000313" key="4">
    <source>
        <dbReference type="EMBL" id="GEL81792.1"/>
    </source>
</evidence>
<gene>
    <name evidence="4" type="ORF">EMU01_29360</name>
</gene>
<feature type="chain" id="PRO_5045511623" description="DUF4352 domain-containing protein" evidence="2">
    <location>
        <begin position="20"/>
        <end position="162"/>
    </location>
</feature>
<protein>
    <recommendedName>
        <fullName evidence="3">DUF4352 domain-containing protein</fullName>
    </recommendedName>
</protein>
<dbReference type="Pfam" id="PF11611">
    <property type="entry name" value="DUF4352"/>
    <property type="match status" value="1"/>
</dbReference>
<accession>A0ABQ0VJR8</accession>
<comment type="caution">
    <text evidence="4">The sequence shown here is derived from an EMBL/GenBank/DDBJ whole genome shotgun (WGS) entry which is preliminary data.</text>
</comment>
<reference evidence="4 5" key="1">
    <citation type="submission" date="2019-07" db="EMBL/GenBank/DDBJ databases">
        <title>Whole genome shotgun sequence of Enterococcus mundtii NBRC 100490.</title>
        <authorList>
            <person name="Hosoyama A."/>
            <person name="Uohara A."/>
            <person name="Ohji S."/>
            <person name="Ichikawa N."/>
        </authorList>
    </citation>
    <scope>NUCLEOTIDE SEQUENCE [LARGE SCALE GENOMIC DNA]</scope>
    <source>
        <strain evidence="4 5">NBRC 100490</strain>
    </source>
</reference>
<evidence type="ECO:0000313" key="5">
    <source>
        <dbReference type="Proteomes" id="UP000321175"/>
    </source>
</evidence>
<evidence type="ECO:0000256" key="1">
    <source>
        <dbReference type="ARBA" id="ARBA00022729"/>
    </source>
</evidence>
<sequence>MKKLLLFSTILLLSLPILASCKNTNNHATTTTSSSTLDIETQKVDGIGKSTVIDGLEITVNKPEKKTITDEKGDKILYTFHVKGKNISSVTKGLGSIDFSLETKDGKQHSVSTNYTIFGQELDANQEIEGDLYFELNKNDSVEQLVYLVSDQKHIAWDLNKN</sequence>
<evidence type="ECO:0000256" key="2">
    <source>
        <dbReference type="SAM" id="SignalP"/>
    </source>
</evidence>